<organism evidence="1 2">
    <name type="scientific">Catharanthus roseus</name>
    <name type="common">Madagascar periwinkle</name>
    <name type="synonym">Vinca rosea</name>
    <dbReference type="NCBI Taxonomy" id="4058"/>
    <lineage>
        <taxon>Eukaryota</taxon>
        <taxon>Viridiplantae</taxon>
        <taxon>Streptophyta</taxon>
        <taxon>Embryophyta</taxon>
        <taxon>Tracheophyta</taxon>
        <taxon>Spermatophyta</taxon>
        <taxon>Magnoliopsida</taxon>
        <taxon>eudicotyledons</taxon>
        <taxon>Gunneridae</taxon>
        <taxon>Pentapetalae</taxon>
        <taxon>asterids</taxon>
        <taxon>lamiids</taxon>
        <taxon>Gentianales</taxon>
        <taxon>Apocynaceae</taxon>
        <taxon>Rauvolfioideae</taxon>
        <taxon>Vinceae</taxon>
        <taxon>Catharanthinae</taxon>
        <taxon>Catharanthus</taxon>
    </lineage>
</organism>
<gene>
    <name evidence="1" type="ORF">M9H77_30196</name>
</gene>
<dbReference type="Proteomes" id="UP001060085">
    <property type="component" value="Linkage Group LG07"/>
</dbReference>
<proteinExistence type="predicted"/>
<evidence type="ECO:0000313" key="2">
    <source>
        <dbReference type="Proteomes" id="UP001060085"/>
    </source>
</evidence>
<dbReference type="EMBL" id="CM044707">
    <property type="protein sequence ID" value="KAI5653009.1"/>
    <property type="molecule type" value="Genomic_DNA"/>
</dbReference>
<accession>A0ACB9ZYK9</accession>
<evidence type="ECO:0000313" key="1">
    <source>
        <dbReference type="EMBL" id="KAI5653009.1"/>
    </source>
</evidence>
<keyword evidence="2" id="KW-1185">Reference proteome</keyword>
<protein>
    <submittedName>
        <fullName evidence="1">Uncharacterized protein</fullName>
    </submittedName>
</protein>
<name>A0ACB9ZYK9_CATRO</name>
<sequence length="110" mass="12467">MHTHLIFFALVLSLSVCSNADRLILPKKVVLLMVYCKVGATDDKLHEFLDYACNRIYCRPILPGGKCYIPNTLRFHTSYALNLYYRDVSVCPSDVSIVIHDPSMGSCHFP</sequence>
<comment type="caution">
    <text evidence="1">The sequence shown here is derived from an EMBL/GenBank/DDBJ whole genome shotgun (WGS) entry which is preliminary data.</text>
</comment>
<reference evidence="2" key="1">
    <citation type="journal article" date="2023" name="Nat. Plants">
        <title>Single-cell RNA sequencing provides a high-resolution roadmap for understanding the multicellular compartmentation of specialized metabolism.</title>
        <authorList>
            <person name="Sun S."/>
            <person name="Shen X."/>
            <person name="Li Y."/>
            <person name="Li Y."/>
            <person name="Wang S."/>
            <person name="Li R."/>
            <person name="Zhang H."/>
            <person name="Shen G."/>
            <person name="Guo B."/>
            <person name="Wei J."/>
            <person name="Xu J."/>
            <person name="St-Pierre B."/>
            <person name="Chen S."/>
            <person name="Sun C."/>
        </authorList>
    </citation>
    <scope>NUCLEOTIDE SEQUENCE [LARGE SCALE GENOMIC DNA]</scope>
</reference>